<dbReference type="Proteomes" id="UP000031937">
    <property type="component" value="Unassembled WGS sequence"/>
</dbReference>
<reference evidence="2 4" key="1">
    <citation type="submission" date="2014-07" db="EMBL/GenBank/DDBJ databases">
        <title>Porphyromonadaceae bacterium OUH 308042 = ATCC BAA-2681 = DSM 28342 draft genome.</title>
        <authorList>
            <person name="Sydenham T.V."/>
            <person name="Hasman H."/>
            <person name="Justensen U.S."/>
        </authorList>
    </citation>
    <scope>NUCLEOTIDE SEQUENCE [LARGE SCALE GENOMIC DNA]</scope>
    <source>
        <strain evidence="2 4">OUH 308042</strain>
    </source>
</reference>
<dbReference type="AlphaFoldDB" id="A0A0C3R9N7"/>
<organism evidence="2 4">
    <name type="scientific">Sanguibacteroides justesenii</name>
    <dbReference type="NCBI Taxonomy" id="1547597"/>
    <lineage>
        <taxon>Bacteria</taxon>
        <taxon>Pseudomonadati</taxon>
        <taxon>Bacteroidota</taxon>
        <taxon>Bacteroidia</taxon>
        <taxon>Bacteroidales</taxon>
        <taxon>Porphyromonadaceae</taxon>
        <taxon>Sanguibacteroides</taxon>
    </lineage>
</organism>
<dbReference type="EMBL" id="JPIT01000038">
    <property type="protein sequence ID" value="KIO42684.1"/>
    <property type="molecule type" value="Genomic_DNA"/>
</dbReference>
<name>A0A0C3R9N7_9PORP</name>
<protein>
    <submittedName>
        <fullName evidence="2">Uncharacterized protein</fullName>
    </submittedName>
</protein>
<gene>
    <name evidence="2" type="ORF">BA92_01100</name>
    <name evidence="1" type="ORF">IE90_14410</name>
</gene>
<keyword evidence="4" id="KW-1185">Reference proteome</keyword>
<evidence type="ECO:0000313" key="3">
    <source>
        <dbReference type="Proteomes" id="UP000031937"/>
    </source>
</evidence>
<dbReference type="EMBL" id="JPIU01000023">
    <property type="protein sequence ID" value="KIO47400.1"/>
    <property type="molecule type" value="Genomic_DNA"/>
</dbReference>
<evidence type="ECO:0000313" key="2">
    <source>
        <dbReference type="EMBL" id="KIO47400.1"/>
    </source>
</evidence>
<proteinExistence type="predicted"/>
<evidence type="ECO:0000313" key="1">
    <source>
        <dbReference type="EMBL" id="KIO42684.1"/>
    </source>
</evidence>
<comment type="caution">
    <text evidence="2">The sequence shown here is derived from an EMBL/GenBank/DDBJ whole genome shotgun (WGS) entry which is preliminary data.</text>
</comment>
<evidence type="ECO:0000313" key="4">
    <source>
        <dbReference type="Proteomes" id="UP000031980"/>
    </source>
</evidence>
<dbReference type="Proteomes" id="UP000031980">
    <property type="component" value="Unassembled WGS sequence"/>
</dbReference>
<sequence>MYIAGTGEWRKVGLPTAYFDRNNALEVMDDLGYKYAMTQYIERKSSYTMSMDKGKGHIADFIYGERNIFVEKATYFPKNKSVLFYQGLKHLVAPEVGVQMLTLTRTSFIRYSHPVGINTFWANFWSLVQGGNKFGKEFDYMNENIMYEKTRLK</sequence>
<accession>A0A0C3R9N7</accession>
<reference evidence="1 3" key="2">
    <citation type="submission" date="2014-07" db="EMBL/GenBank/DDBJ databases">
        <title>Porphyromonadaceae bacterium OUH 334697 = ATCC BAA-2682 = DSM 28341 draft genome.</title>
        <authorList>
            <person name="Sydenham T.V."/>
            <person name="Hasman H."/>
            <person name="Justesen U.S."/>
        </authorList>
    </citation>
    <scope>NUCLEOTIDE SEQUENCE [LARGE SCALE GENOMIC DNA]</scope>
    <source>
        <strain evidence="1 3">OUH 334697</strain>
    </source>
</reference>